<dbReference type="InterPro" id="IPR018988">
    <property type="entry name" value="DUF2000"/>
</dbReference>
<name>A0A2T0R6M5_9ACTN</name>
<protein>
    <recommendedName>
        <fullName evidence="3">DUF2000 family protein</fullName>
    </recommendedName>
</protein>
<dbReference type="OrthoDB" id="1684239at2"/>
<dbReference type="InterPro" id="IPR023476">
    <property type="entry name" value="Pep_tRNA_hydro_II_dom_sf"/>
</dbReference>
<dbReference type="EMBL" id="PVZF01000003">
    <property type="protein sequence ID" value="PRY16822.1"/>
    <property type="molecule type" value="Genomic_DNA"/>
</dbReference>
<accession>A0A2T0R6M5</accession>
<comment type="caution">
    <text evidence="1">The sequence shown here is derived from an EMBL/GenBank/DDBJ whole genome shotgun (WGS) entry which is preliminary data.</text>
</comment>
<proteinExistence type="predicted"/>
<dbReference type="SUPFAM" id="SSF102462">
    <property type="entry name" value="Peptidyl-tRNA hydrolase II"/>
    <property type="match status" value="1"/>
</dbReference>
<evidence type="ECO:0008006" key="3">
    <source>
        <dbReference type="Google" id="ProtNLM"/>
    </source>
</evidence>
<organism evidence="1 2">
    <name type="scientific">Kineococcus rhizosphaerae</name>
    <dbReference type="NCBI Taxonomy" id="559628"/>
    <lineage>
        <taxon>Bacteria</taxon>
        <taxon>Bacillati</taxon>
        <taxon>Actinomycetota</taxon>
        <taxon>Actinomycetes</taxon>
        <taxon>Kineosporiales</taxon>
        <taxon>Kineosporiaceae</taxon>
        <taxon>Kineococcus</taxon>
    </lineage>
</organism>
<dbReference type="Gene3D" id="3.40.1490.10">
    <property type="entry name" value="Bit1"/>
    <property type="match status" value="1"/>
</dbReference>
<keyword evidence="2" id="KW-1185">Reference proteome</keyword>
<evidence type="ECO:0000313" key="2">
    <source>
        <dbReference type="Proteomes" id="UP000238083"/>
    </source>
</evidence>
<reference evidence="1 2" key="1">
    <citation type="submission" date="2018-03" db="EMBL/GenBank/DDBJ databases">
        <title>Genomic Encyclopedia of Archaeal and Bacterial Type Strains, Phase II (KMG-II): from individual species to whole genera.</title>
        <authorList>
            <person name="Goeker M."/>
        </authorList>
    </citation>
    <scope>NUCLEOTIDE SEQUENCE [LARGE SCALE GENOMIC DNA]</scope>
    <source>
        <strain evidence="1 2">DSM 19711</strain>
    </source>
</reference>
<dbReference type="RefSeq" id="WP_106209066.1">
    <property type="nucleotide sequence ID" value="NZ_PVZF01000003.1"/>
</dbReference>
<dbReference type="AlphaFoldDB" id="A0A2T0R6M5"/>
<gene>
    <name evidence="1" type="ORF">CLV37_103254</name>
</gene>
<dbReference type="Pfam" id="PF09391">
    <property type="entry name" value="DUF2000"/>
    <property type="match status" value="1"/>
</dbReference>
<dbReference type="Proteomes" id="UP000238083">
    <property type="component" value="Unassembled WGS sequence"/>
</dbReference>
<evidence type="ECO:0000313" key="1">
    <source>
        <dbReference type="EMBL" id="PRY16822.1"/>
    </source>
</evidence>
<sequence>MSDAPPTARFDTKIAVLVRDDLPAWQRLNVTAFLASGISAAHPELVGEPYADADANAYLALLGQPVMVFEADAATLRSAREKALGRKLSTALFTAEMFATGHDAANRAAVAAVGAQDLDVVGLAVHGPKNAVDKVVKGAHAHP</sequence>